<dbReference type="PRINTS" id="PR00111">
    <property type="entry name" value="ABHYDROLASE"/>
</dbReference>
<dbReference type="GO" id="GO:0016787">
    <property type="term" value="F:hydrolase activity"/>
    <property type="evidence" value="ECO:0007669"/>
    <property type="project" value="UniProtKB-KW"/>
</dbReference>
<comment type="caution">
    <text evidence="2">The sequence shown here is derived from an EMBL/GenBank/DDBJ whole genome shotgun (WGS) entry which is preliminary data.</text>
</comment>
<accession>A0A7I0HMF9</accession>
<gene>
    <name evidence="2" type="ORF">EHQ43_17790</name>
</gene>
<proteinExistence type="predicted"/>
<evidence type="ECO:0000313" key="3">
    <source>
        <dbReference type="Proteomes" id="UP000297641"/>
    </source>
</evidence>
<evidence type="ECO:0000313" key="2">
    <source>
        <dbReference type="EMBL" id="TGL02211.1"/>
    </source>
</evidence>
<dbReference type="Proteomes" id="UP000297641">
    <property type="component" value="Unassembled WGS sequence"/>
</dbReference>
<dbReference type="PANTHER" id="PTHR43139">
    <property type="entry name" value="SI:DKEY-122A22.2"/>
    <property type="match status" value="1"/>
</dbReference>
<keyword evidence="2" id="KW-0378">Hydrolase</keyword>
<reference evidence="2 3" key="1">
    <citation type="journal article" date="2019" name="PLoS Negl. Trop. Dis.">
        <title>Revisiting the worldwide diversity of Leptospira species in the environment.</title>
        <authorList>
            <person name="Vincent A.T."/>
            <person name="Schiettekatte O."/>
            <person name="Bourhy P."/>
            <person name="Veyrier F.J."/>
            <person name="Picardeau M."/>
        </authorList>
    </citation>
    <scope>NUCLEOTIDE SEQUENCE [LARGE SCALE GENOMIC DNA]</scope>
    <source>
        <strain evidence="2 3">201800273</strain>
    </source>
</reference>
<dbReference type="AlphaFoldDB" id="A0A7I0HMF9"/>
<feature type="domain" description="AB hydrolase-1" evidence="1">
    <location>
        <begin position="68"/>
        <end position="205"/>
    </location>
</feature>
<name>A0A7I0HMF9_9LEPT</name>
<dbReference type="SUPFAM" id="SSF53474">
    <property type="entry name" value="alpha/beta-Hydrolases"/>
    <property type="match status" value="1"/>
</dbReference>
<dbReference type="Gene3D" id="3.40.50.1820">
    <property type="entry name" value="alpha/beta hydrolase"/>
    <property type="match status" value="1"/>
</dbReference>
<dbReference type="InterPro" id="IPR000073">
    <property type="entry name" value="AB_hydrolase_1"/>
</dbReference>
<organism evidence="2 3">
    <name type="scientific">Leptospira bouyouniensis</name>
    <dbReference type="NCBI Taxonomy" id="2484911"/>
    <lineage>
        <taxon>Bacteria</taxon>
        <taxon>Pseudomonadati</taxon>
        <taxon>Spirochaetota</taxon>
        <taxon>Spirochaetia</taxon>
        <taxon>Leptospirales</taxon>
        <taxon>Leptospiraceae</taxon>
        <taxon>Leptospira</taxon>
    </lineage>
</organism>
<dbReference type="EMBL" id="RQFT01000015">
    <property type="protein sequence ID" value="TGL02211.1"/>
    <property type="molecule type" value="Genomic_DNA"/>
</dbReference>
<dbReference type="Pfam" id="PF12697">
    <property type="entry name" value="Abhydrolase_6"/>
    <property type="match status" value="1"/>
</dbReference>
<dbReference type="InterPro" id="IPR029058">
    <property type="entry name" value="AB_hydrolase_fold"/>
</dbReference>
<protein>
    <submittedName>
        <fullName evidence="2">Alpha/beta hydrolase</fullName>
    </submittedName>
</protein>
<evidence type="ECO:0000259" key="1">
    <source>
        <dbReference type="Pfam" id="PF12697"/>
    </source>
</evidence>
<dbReference type="InterPro" id="IPR052370">
    <property type="entry name" value="Meta-cleavage_hydrolase"/>
</dbReference>
<sequence length="290" mass="33908">MNLNLSKKFSFTRERDFVIFFILCFSIFLTRCTSHKDGTQTIKEVSIQTKLGEITFLTNECKLQSKVLVFIHGSPGNGSDFTMYLEDEEFQRQYCMIAPDRLGFGNSKLNQFHASVELQSEGIVEMLQKYLEMEKLSFRNATIIGHSYGGPVAFKAGVQLNQWEVMKWKVVLISAPMDPNFEELRYYNHLARLTILEWLLPKSWIHSNDEMFQLKSDLKNLENELYQNQFPILIIHGDDDGLVPINHIHYFKLKNYRGLVKTYILKNGSHFVPWTRYTEIKNIIISEDIE</sequence>
<dbReference type="RefSeq" id="WP_135771920.1">
    <property type="nucleotide sequence ID" value="NZ_RQFT01000015.1"/>
</dbReference>